<dbReference type="STRING" id="1437606.BBOH_1198"/>
<dbReference type="EMBL" id="JGYP01000002">
    <property type="protein sequence ID" value="KFI45393.1"/>
    <property type="molecule type" value="Genomic_DNA"/>
</dbReference>
<feature type="transmembrane region" description="Helical" evidence="1">
    <location>
        <begin position="326"/>
        <end position="346"/>
    </location>
</feature>
<dbReference type="Pfam" id="PF13519">
    <property type="entry name" value="VWA_2"/>
    <property type="match status" value="1"/>
</dbReference>
<keyword evidence="1" id="KW-1133">Transmembrane helix</keyword>
<comment type="caution">
    <text evidence="3">The sequence shown here is derived from an EMBL/GenBank/DDBJ whole genome shotgun (WGS) entry which is preliminary data.</text>
</comment>
<protein>
    <submittedName>
        <fullName evidence="3">von Willebrand factor type A domain protein</fullName>
    </submittedName>
</protein>
<keyword evidence="1" id="KW-0812">Transmembrane</keyword>
<dbReference type="eggNOG" id="COG2304">
    <property type="taxonomic scope" value="Bacteria"/>
</dbReference>
<name>A0A086ZFU3_9BIFI</name>
<proteinExistence type="predicted"/>
<evidence type="ECO:0000313" key="4">
    <source>
        <dbReference type="Proteomes" id="UP000029096"/>
    </source>
</evidence>
<keyword evidence="1" id="KW-0472">Membrane</keyword>
<organism evidence="3 4">
    <name type="scientific">Bifidobacterium bohemicum DSM 22767</name>
    <dbReference type="NCBI Taxonomy" id="1437606"/>
    <lineage>
        <taxon>Bacteria</taxon>
        <taxon>Bacillati</taxon>
        <taxon>Actinomycetota</taxon>
        <taxon>Actinomycetes</taxon>
        <taxon>Bifidobacteriales</taxon>
        <taxon>Bifidobacteriaceae</taxon>
        <taxon>Bifidobacterium</taxon>
    </lineage>
</organism>
<dbReference type="Proteomes" id="UP000029096">
    <property type="component" value="Unassembled WGS sequence"/>
</dbReference>
<dbReference type="InterPro" id="IPR002035">
    <property type="entry name" value="VWF_A"/>
</dbReference>
<feature type="domain" description="VWFA" evidence="2">
    <location>
        <begin position="100"/>
        <end position="168"/>
    </location>
</feature>
<dbReference type="Gene3D" id="3.40.50.410">
    <property type="entry name" value="von Willebrand factor, type A domain"/>
    <property type="match status" value="1"/>
</dbReference>
<evidence type="ECO:0000259" key="2">
    <source>
        <dbReference type="Pfam" id="PF13519"/>
    </source>
</evidence>
<reference evidence="3 4" key="1">
    <citation type="submission" date="2014-03" db="EMBL/GenBank/DDBJ databases">
        <title>Genomics of Bifidobacteria.</title>
        <authorList>
            <person name="Ventura M."/>
            <person name="Milani C."/>
            <person name="Lugli G.A."/>
        </authorList>
    </citation>
    <scope>NUCLEOTIDE SEQUENCE [LARGE SCALE GENOMIC DNA]</scope>
    <source>
        <strain evidence="3 4">DSM 22767</strain>
    </source>
</reference>
<feature type="transmembrane region" description="Helical" evidence="1">
    <location>
        <begin position="6"/>
        <end position="28"/>
    </location>
</feature>
<evidence type="ECO:0000313" key="3">
    <source>
        <dbReference type="EMBL" id="KFI45393.1"/>
    </source>
</evidence>
<sequence length="348" mass="38276">MTLTWHWPWAGLAALAVTLAIVALCMFLSARGGTQRHGLPVYGLDSDLNTEQIDESLHRFRVYNRFATTLLVLALITAMTLVARPSVVDENDERTNPRDIVLCLDVSASMLAYDHEVLSTYQQLISGFKGERIALSLFNSTSRTLFPLTDDYDLASGQLKKASEILRKVSTQDRIDKLSDRTAQDFTDLIEGTQNRTDKTSLIGDGLVSCAAMLPGFIYGKPSKPGKASIMLATDNVSGTSSYTLGSALDLTSKANISVDGLYDGPMGSENDKTTIEMRQEIEKHGGTYSSAHSGQSVDKMMRSLEKRKSEQDEHNRLSSLIDAPGWFTLIAAAFLGLWIAVAWRIQR</sequence>
<dbReference type="RefSeq" id="WP_033521179.1">
    <property type="nucleotide sequence ID" value="NZ_JDUS01000005.1"/>
</dbReference>
<feature type="transmembrane region" description="Helical" evidence="1">
    <location>
        <begin position="62"/>
        <end position="83"/>
    </location>
</feature>
<dbReference type="SUPFAM" id="SSF53300">
    <property type="entry name" value="vWA-like"/>
    <property type="match status" value="1"/>
</dbReference>
<dbReference type="AlphaFoldDB" id="A0A086ZFU3"/>
<dbReference type="InterPro" id="IPR036465">
    <property type="entry name" value="vWFA_dom_sf"/>
</dbReference>
<dbReference type="OrthoDB" id="4623238at2"/>
<keyword evidence="4" id="KW-1185">Reference proteome</keyword>
<gene>
    <name evidence="3" type="ORF">BBOH_1198</name>
</gene>
<evidence type="ECO:0000256" key="1">
    <source>
        <dbReference type="SAM" id="Phobius"/>
    </source>
</evidence>
<accession>A0A086ZFU3</accession>